<dbReference type="InterPro" id="IPR003615">
    <property type="entry name" value="HNH_nuc"/>
</dbReference>
<dbReference type="AlphaFoldDB" id="A0A1H0KLJ4"/>
<gene>
    <name evidence="1" type="ORF">SAMN04515671_1356</name>
</gene>
<evidence type="ECO:0000313" key="1">
    <source>
        <dbReference type="EMBL" id="SDO56755.1"/>
    </source>
</evidence>
<keyword evidence="2" id="KW-1185">Reference proteome</keyword>
<protein>
    <recommendedName>
        <fullName evidence="3">HNH endonuclease</fullName>
    </recommendedName>
</protein>
<sequence>MANRNYTLPTIKTLFGQASKCAWPGCGESLILTDRGAETVIAEIAHIRSEKPGGPRYDPTFKDAIDGAANLMLLCGRHHKPIDRHDNLYSIAELLQWKADQVAGAGSGTHISDAEARLFGGLTPEERAAITEIAKLTSRVESACSRVRDDLNRLESEHAEAVREMQRTVGPSYEIHDDGTEKVIYPTDLPRVEDYRWMEARSDILRAAAPLINQALDALAEQVAVLRMMNPFLGGPANTVLLTAQGAGQHVVGEDALNVSLAAMHGALEELWETTQP</sequence>
<evidence type="ECO:0008006" key="3">
    <source>
        <dbReference type="Google" id="ProtNLM"/>
    </source>
</evidence>
<dbReference type="EMBL" id="LT629710">
    <property type="protein sequence ID" value="SDO56755.1"/>
    <property type="molecule type" value="Genomic_DNA"/>
</dbReference>
<dbReference type="Proteomes" id="UP000198741">
    <property type="component" value="Chromosome I"/>
</dbReference>
<dbReference type="CDD" id="cd00085">
    <property type="entry name" value="HNHc"/>
    <property type="match status" value="1"/>
</dbReference>
<reference evidence="1 2" key="1">
    <citation type="submission" date="2016-10" db="EMBL/GenBank/DDBJ databases">
        <authorList>
            <person name="de Groot N.N."/>
        </authorList>
    </citation>
    <scope>NUCLEOTIDE SEQUENCE [LARGE SCALE GENOMIC DNA]</scope>
    <source>
        <strain evidence="2">P4-7,KCTC 19426,CECT 7604</strain>
    </source>
</reference>
<name>A0A1H0KLJ4_9ACTN</name>
<accession>A0A1H0KLJ4</accession>
<evidence type="ECO:0000313" key="2">
    <source>
        <dbReference type="Proteomes" id="UP000198741"/>
    </source>
</evidence>
<proteinExistence type="predicted"/>
<dbReference type="STRING" id="1090615.SAMN04515671_1356"/>
<organism evidence="1 2">
    <name type="scientific">Nakamurella panacisegetis</name>
    <dbReference type="NCBI Taxonomy" id="1090615"/>
    <lineage>
        <taxon>Bacteria</taxon>
        <taxon>Bacillati</taxon>
        <taxon>Actinomycetota</taxon>
        <taxon>Actinomycetes</taxon>
        <taxon>Nakamurellales</taxon>
        <taxon>Nakamurellaceae</taxon>
        <taxon>Nakamurella</taxon>
    </lineage>
</organism>